<dbReference type="SUPFAM" id="SSF55021">
    <property type="entry name" value="ACT-like"/>
    <property type="match status" value="2"/>
</dbReference>
<comment type="caution">
    <text evidence="2">The sequence shown here is derived from an EMBL/GenBank/DDBJ whole genome shotgun (WGS) entry which is preliminary data.</text>
</comment>
<dbReference type="InterPro" id="IPR045865">
    <property type="entry name" value="ACT-like_dom_sf"/>
</dbReference>
<proteinExistence type="predicted"/>
<dbReference type="PANTHER" id="PTHR39199:SF1">
    <property type="entry name" value="BLR5128 PROTEIN"/>
    <property type="match status" value="1"/>
</dbReference>
<evidence type="ECO:0000313" key="2">
    <source>
        <dbReference type="EMBL" id="GAL33702.1"/>
    </source>
</evidence>
<keyword evidence="3" id="KW-1185">Reference proteome</keyword>
<evidence type="ECO:0000313" key="3">
    <source>
        <dbReference type="Proteomes" id="UP000029224"/>
    </source>
</evidence>
<dbReference type="Proteomes" id="UP000029224">
    <property type="component" value="Unassembled WGS sequence"/>
</dbReference>
<organism evidence="2 3">
    <name type="scientific">Vibrio maritimus</name>
    <dbReference type="NCBI Taxonomy" id="990268"/>
    <lineage>
        <taxon>Bacteria</taxon>
        <taxon>Pseudomonadati</taxon>
        <taxon>Pseudomonadota</taxon>
        <taxon>Gammaproteobacteria</taxon>
        <taxon>Vibrionales</taxon>
        <taxon>Vibrionaceae</taxon>
        <taxon>Vibrio</taxon>
    </lineage>
</organism>
<dbReference type="Pfam" id="PF10000">
    <property type="entry name" value="ACT_3"/>
    <property type="match status" value="1"/>
</dbReference>
<dbReference type="EMBL" id="BBMT01000003">
    <property type="protein sequence ID" value="GAL33702.1"/>
    <property type="molecule type" value="Genomic_DNA"/>
</dbReference>
<dbReference type="AlphaFoldDB" id="A0A090TRG4"/>
<sequence length="154" mass="16962">MLAVGVFEAQHVENVWKRLGQTMSGITDLEQLLASMEPRLVDGEFVFCTVKGSLAEYLMLDILGSFKEQEGLTLILPKLQAEQAELDFEGVFRMITLNVHSSLEAVGLTAAVSNKLAERDISANVVAAYYHDHIFVQSSKADEALAALKEFLSE</sequence>
<accession>A0A090TRG4</accession>
<gene>
    <name evidence="2" type="ORF">JCM19240_2398</name>
</gene>
<dbReference type="PANTHER" id="PTHR39199">
    <property type="entry name" value="BLR5128 PROTEIN"/>
    <property type="match status" value="1"/>
</dbReference>
<dbReference type="InterPro" id="IPR018717">
    <property type="entry name" value="DUF2241"/>
</dbReference>
<dbReference type="Gene3D" id="3.30.2130.10">
    <property type="entry name" value="VC0802-like"/>
    <property type="match status" value="1"/>
</dbReference>
<reference evidence="2 3" key="2">
    <citation type="submission" date="2014-09" db="EMBL/GenBank/DDBJ databases">
        <authorList>
            <consortium name="NBRP consortium"/>
            <person name="Sawabe T."/>
            <person name="Meirelles P."/>
            <person name="Nakanishi M."/>
            <person name="Sayaka M."/>
            <person name="Hattori M."/>
            <person name="Ohkuma M."/>
        </authorList>
    </citation>
    <scope>NUCLEOTIDE SEQUENCE [LARGE SCALE GENOMIC DNA]</scope>
    <source>
        <strain evidence="2 3">JCM 19240</strain>
    </source>
</reference>
<protein>
    <recommendedName>
        <fullName evidence="1">DUF2241 domain-containing protein</fullName>
    </recommendedName>
</protein>
<name>A0A090TRG4_9VIBR</name>
<reference evidence="2 3" key="1">
    <citation type="submission" date="2014-09" db="EMBL/GenBank/DDBJ databases">
        <title>Vibrio maritimus JCM 19240. (C210) whole genome shotgun sequence.</title>
        <authorList>
            <person name="Sawabe T."/>
            <person name="Meirelles P."/>
            <person name="Nakanishi M."/>
            <person name="Sayaka M."/>
            <person name="Hattori M."/>
            <person name="Ohkuma M."/>
        </authorList>
    </citation>
    <scope>NUCLEOTIDE SEQUENCE [LARGE SCALE GENOMIC DNA]</scope>
    <source>
        <strain evidence="2 3">JCM 19240</strain>
    </source>
</reference>
<evidence type="ECO:0000259" key="1">
    <source>
        <dbReference type="Pfam" id="PF10000"/>
    </source>
</evidence>
<feature type="domain" description="DUF2241" evidence="1">
    <location>
        <begin position="24"/>
        <end position="93"/>
    </location>
</feature>